<feature type="non-terminal residue" evidence="1">
    <location>
        <position position="161"/>
    </location>
</feature>
<organism evidence="1 2">
    <name type="scientific">Dimargaris cristalligena</name>
    <dbReference type="NCBI Taxonomy" id="215637"/>
    <lineage>
        <taxon>Eukaryota</taxon>
        <taxon>Fungi</taxon>
        <taxon>Fungi incertae sedis</taxon>
        <taxon>Zoopagomycota</taxon>
        <taxon>Kickxellomycotina</taxon>
        <taxon>Dimargaritomycetes</taxon>
        <taxon>Dimargaritales</taxon>
        <taxon>Dimargaritaceae</taxon>
        <taxon>Dimargaris</taxon>
    </lineage>
</organism>
<proteinExistence type="predicted"/>
<dbReference type="PANTHER" id="PTHR17695:SF11">
    <property type="entry name" value="SMALL SUBUNIT PROCESSOME COMPONENT 20 HOMOLOG"/>
    <property type="match status" value="1"/>
</dbReference>
<evidence type="ECO:0000313" key="1">
    <source>
        <dbReference type="EMBL" id="RKP34559.1"/>
    </source>
</evidence>
<gene>
    <name evidence="1" type="ORF">BJ085DRAFT_38694</name>
</gene>
<dbReference type="AlphaFoldDB" id="A0A4V1J473"/>
<name>A0A4V1J473_9FUNG</name>
<reference evidence="2" key="1">
    <citation type="journal article" date="2018" name="Nat. Microbiol.">
        <title>Leveraging single-cell genomics to expand the fungal tree of life.</title>
        <authorList>
            <person name="Ahrendt S.R."/>
            <person name="Quandt C.A."/>
            <person name="Ciobanu D."/>
            <person name="Clum A."/>
            <person name="Salamov A."/>
            <person name="Andreopoulos B."/>
            <person name="Cheng J.F."/>
            <person name="Woyke T."/>
            <person name="Pelin A."/>
            <person name="Henrissat B."/>
            <person name="Reynolds N.K."/>
            <person name="Benny G.L."/>
            <person name="Smith M.E."/>
            <person name="James T.Y."/>
            <person name="Grigoriev I.V."/>
        </authorList>
    </citation>
    <scope>NUCLEOTIDE SEQUENCE [LARGE SCALE GENOMIC DNA]</scope>
    <source>
        <strain evidence="2">RSA 468</strain>
    </source>
</reference>
<dbReference type="Proteomes" id="UP000268162">
    <property type="component" value="Unassembled WGS sequence"/>
</dbReference>
<accession>A0A4V1J473</accession>
<dbReference type="EMBL" id="ML003154">
    <property type="protein sequence ID" value="RKP34559.1"/>
    <property type="molecule type" value="Genomic_DNA"/>
</dbReference>
<dbReference type="GO" id="GO:0030686">
    <property type="term" value="C:90S preribosome"/>
    <property type="evidence" value="ECO:0007669"/>
    <property type="project" value="TreeGrafter"/>
</dbReference>
<protein>
    <recommendedName>
        <fullName evidence="3">Armadillo-type protein</fullName>
    </recommendedName>
</protein>
<evidence type="ECO:0000313" key="2">
    <source>
        <dbReference type="Proteomes" id="UP000268162"/>
    </source>
</evidence>
<keyword evidence="2" id="KW-1185">Reference proteome</keyword>
<evidence type="ECO:0008006" key="3">
    <source>
        <dbReference type="Google" id="ProtNLM"/>
    </source>
</evidence>
<dbReference type="STRING" id="215637.A0A4V1J473"/>
<dbReference type="GO" id="GO:0032040">
    <property type="term" value="C:small-subunit processome"/>
    <property type="evidence" value="ECO:0007669"/>
    <property type="project" value="TreeGrafter"/>
</dbReference>
<dbReference type="PANTHER" id="PTHR17695">
    <property type="entry name" value="SMALL SUBUNIT PROCESSOME COMPONENT 20 HOMOLOG"/>
    <property type="match status" value="1"/>
</dbReference>
<sequence length="161" mass="18593">MADSNRAVVVNQQTGKSRFKFQSFRARLEHVEINVTRRILKFLDEPDVQGSYFQESLTAWKELNCTSHFTRFYLDVCPFCGSLPQLLFHKAEVVDLLADYLVKADQLSLPPLLDLVSVLARDLLDEFVPYYERLMVALIPRVREENPSTVEATFNTITYLS</sequence>
<dbReference type="InterPro" id="IPR052575">
    <property type="entry name" value="SSU_processome_comp_20"/>
</dbReference>